<protein>
    <recommendedName>
        <fullName evidence="4">Lipoprotein</fullName>
    </recommendedName>
</protein>
<gene>
    <name evidence="2" type="ORF">QB898_12645</name>
</gene>
<name>A0AAW6RRQ0_9BURK</name>
<reference evidence="2 3" key="1">
    <citation type="submission" date="2023-04" db="EMBL/GenBank/DDBJ databases">
        <title>Ottowia paracancer sp. nov., isolated from human stomach.</title>
        <authorList>
            <person name="Song Y."/>
        </authorList>
    </citation>
    <scope>NUCLEOTIDE SEQUENCE [LARGE SCALE GENOMIC DNA]</scope>
    <source>
        <strain evidence="2 3">10c7w1</strain>
    </source>
</reference>
<feature type="signal peptide" evidence="1">
    <location>
        <begin position="1"/>
        <end position="26"/>
    </location>
</feature>
<keyword evidence="3" id="KW-1185">Reference proteome</keyword>
<sequence length="153" mass="17032">MVKIHALGIIRSMLAASCLAASVCHASCIPADDENFEPEMCDVMLPPMAHIDITDHHGDGVEREPDCNSFRPGIPEIYRFFSRAKSVSQQAWSHELTWVSCYVSGTVVFKDGRKGSWHVRASAIGTIDIEGPAPVTFHLYCPDCRFHPFWLGE</sequence>
<dbReference type="RefSeq" id="WP_279525236.1">
    <property type="nucleotide sequence ID" value="NZ_JARVII010000042.1"/>
</dbReference>
<accession>A0AAW6RRQ0</accession>
<feature type="chain" id="PRO_5043577436" description="Lipoprotein" evidence="1">
    <location>
        <begin position="27"/>
        <end position="153"/>
    </location>
</feature>
<organism evidence="2 3">
    <name type="scientific">Ottowia cancrivicina</name>
    <dbReference type="NCBI Taxonomy" id="3040346"/>
    <lineage>
        <taxon>Bacteria</taxon>
        <taxon>Pseudomonadati</taxon>
        <taxon>Pseudomonadota</taxon>
        <taxon>Betaproteobacteria</taxon>
        <taxon>Burkholderiales</taxon>
        <taxon>Comamonadaceae</taxon>
        <taxon>Ottowia</taxon>
    </lineage>
</organism>
<evidence type="ECO:0008006" key="4">
    <source>
        <dbReference type="Google" id="ProtNLM"/>
    </source>
</evidence>
<dbReference type="AlphaFoldDB" id="A0AAW6RRQ0"/>
<keyword evidence="1" id="KW-0732">Signal</keyword>
<dbReference type="EMBL" id="JARVII010000042">
    <property type="protein sequence ID" value="MDG9700540.1"/>
    <property type="molecule type" value="Genomic_DNA"/>
</dbReference>
<evidence type="ECO:0000313" key="2">
    <source>
        <dbReference type="EMBL" id="MDG9700540.1"/>
    </source>
</evidence>
<proteinExistence type="predicted"/>
<comment type="caution">
    <text evidence="2">The sequence shown here is derived from an EMBL/GenBank/DDBJ whole genome shotgun (WGS) entry which is preliminary data.</text>
</comment>
<dbReference type="Proteomes" id="UP001237156">
    <property type="component" value="Unassembled WGS sequence"/>
</dbReference>
<evidence type="ECO:0000256" key="1">
    <source>
        <dbReference type="SAM" id="SignalP"/>
    </source>
</evidence>
<evidence type="ECO:0000313" key="3">
    <source>
        <dbReference type="Proteomes" id="UP001237156"/>
    </source>
</evidence>